<accession>A0A2N5NPH1</accession>
<evidence type="ECO:0000313" key="17">
    <source>
        <dbReference type="EMBL" id="RHM77167.1"/>
    </source>
</evidence>
<dbReference type="Pfam" id="PF00664">
    <property type="entry name" value="ABC_membrane"/>
    <property type="match status" value="1"/>
</dbReference>
<dbReference type="GO" id="GO:0015421">
    <property type="term" value="F:ABC-type oligopeptide transporter activity"/>
    <property type="evidence" value="ECO:0007669"/>
    <property type="project" value="TreeGrafter"/>
</dbReference>
<evidence type="ECO:0000313" key="15">
    <source>
        <dbReference type="EMBL" id="RGT39228.1"/>
    </source>
</evidence>
<keyword evidence="6 7" id="KW-0472">Membrane</keyword>
<evidence type="ECO:0000313" key="12">
    <source>
        <dbReference type="EMBL" id="MDB8687650.1"/>
    </source>
</evidence>
<dbReference type="CDD" id="cd07346">
    <property type="entry name" value="ABC_6TM_exporters"/>
    <property type="match status" value="1"/>
</dbReference>
<keyword evidence="2 7" id="KW-0812">Transmembrane</keyword>
<keyword evidence="4 17" id="KW-0067">ATP-binding</keyword>
<evidence type="ECO:0000256" key="6">
    <source>
        <dbReference type="ARBA" id="ARBA00023136"/>
    </source>
</evidence>
<dbReference type="GO" id="GO:0016887">
    <property type="term" value="F:ATP hydrolysis activity"/>
    <property type="evidence" value="ECO:0007669"/>
    <property type="project" value="InterPro"/>
</dbReference>
<keyword evidence="5 7" id="KW-1133">Transmembrane helix</keyword>
<dbReference type="EMBL" id="QRQE01000015">
    <property type="protein sequence ID" value="RHM77167.1"/>
    <property type="molecule type" value="Genomic_DNA"/>
</dbReference>
<evidence type="ECO:0000259" key="8">
    <source>
        <dbReference type="PROSITE" id="PS50893"/>
    </source>
</evidence>
<evidence type="ECO:0000256" key="5">
    <source>
        <dbReference type="ARBA" id="ARBA00022989"/>
    </source>
</evidence>
<dbReference type="EMBL" id="JAJBNC010000023">
    <property type="protein sequence ID" value="MCB5494803.1"/>
    <property type="molecule type" value="Genomic_DNA"/>
</dbReference>
<protein>
    <submittedName>
        <fullName evidence="10 17">ABC transporter ATP-binding protein</fullName>
    </submittedName>
</protein>
<dbReference type="EMBL" id="QRWQ01000006">
    <property type="protein sequence ID" value="RGT39228.1"/>
    <property type="molecule type" value="Genomic_DNA"/>
</dbReference>
<dbReference type="Proteomes" id="UP000285610">
    <property type="component" value="Unassembled WGS sequence"/>
</dbReference>
<dbReference type="InterPro" id="IPR017871">
    <property type="entry name" value="ABC_transporter-like_CS"/>
</dbReference>
<dbReference type="EMBL" id="QRTJ01000004">
    <property type="protein sequence ID" value="RGQ70345.1"/>
    <property type="molecule type" value="Genomic_DNA"/>
</dbReference>
<evidence type="ECO:0000256" key="3">
    <source>
        <dbReference type="ARBA" id="ARBA00022741"/>
    </source>
</evidence>
<dbReference type="Proteomes" id="UP001296643">
    <property type="component" value="Unassembled WGS sequence"/>
</dbReference>
<reference evidence="13" key="3">
    <citation type="submission" date="2020-02" db="EMBL/GenBank/DDBJ databases">
        <authorList>
            <person name="Littmann E."/>
            <person name="Sorbara M."/>
        </authorList>
    </citation>
    <scope>NUCLEOTIDE SEQUENCE</scope>
    <source>
        <strain evidence="13">MSK.22.53</strain>
    </source>
</reference>
<comment type="subcellular location">
    <subcellularLocation>
        <location evidence="1">Cell membrane</location>
        <topology evidence="1">Multi-pass membrane protein</topology>
    </subcellularLocation>
</comment>
<evidence type="ECO:0000313" key="20">
    <source>
        <dbReference type="Proteomes" id="UP000285697"/>
    </source>
</evidence>
<dbReference type="EMBL" id="JAJBOM010000009">
    <property type="protein sequence ID" value="MCB5619168.1"/>
    <property type="molecule type" value="Genomic_DNA"/>
</dbReference>
<reference evidence="13" key="2">
    <citation type="journal article" date="2020" name="Cell Host Microbe">
        <title>Functional and Genomic Variation between Human-Derived Isolates of Lachnospiraceae Reveals Inter- and Intra-Species Diversity.</title>
        <authorList>
            <person name="Sorbara M.T."/>
            <person name="Littmann E.R."/>
            <person name="Fontana E."/>
            <person name="Moody T.U."/>
            <person name="Kohout C.E."/>
            <person name="Gjonbalaj M."/>
            <person name="Eaton V."/>
            <person name="Seok R."/>
            <person name="Leiner I.M."/>
            <person name="Pamer E.G."/>
        </authorList>
    </citation>
    <scope>NUCLEOTIDE SEQUENCE</scope>
    <source>
        <strain evidence="13">MSK.22.53</strain>
    </source>
</reference>
<evidence type="ECO:0000256" key="4">
    <source>
        <dbReference type="ARBA" id="ARBA00022840"/>
    </source>
</evidence>
<evidence type="ECO:0000313" key="14">
    <source>
        <dbReference type="EMBL" id="RGQ70345.1"/>
    </source>
</evidence>
<dbReference type="Proteomes" id="UP000286137">
    <property type="component" value="Unassembled WGS sequence"/>
</dbReference>
<feature type="transmembrane region" description="Helical" evidence="7">
    <location>
        <begin position="276"/>
        <end position="303"/>
    </location>
</feature>
<feature type="transmembrane region" description="Helical" evidence="7">
    <location>
        <begin position="245"/>
        <end position="270"/>
    </location>
</feature>
<dbReference type="EMBL" id="QRIA01000017">
    <property type="protein sequence ID" value="RHG17025.1"/>
    <property type="molecule type" value="Genomic_DNA"/>
</dbReference>
<dbReference type="InterPro" id="IPR011527">
    <property type="entry name" value="ABC1_TM_dom"/>
</dbReference>
<evidence type="ECO:0000259" key="9">
    <source>
        <dbReference type="PROSITE" id="PS50929"/>
    </source>
</evidence>
<dbReference type="InterPro" id="IPR039421">
    <property type="entry name" value="Type_1_exporter"/>
</dbReference>
<dbReference type="InterPro" id="IPR003439">
    <property type="entry name" value="ABC_transporter-like_ATP-bd"/>
</dbReference>
<evidence type="ECO:0000256" key="1">
    <source>
        <dbReference type="ARBA" id="ARBA00004651"/>
    </source>
</evidence>
<dbReference type="Pfam" id="PF00005">
    <property type="entry name" value="ABC_tran"/>
    <property type="match status" value="1"/>
</dbReference>
<dbReference type="SUPFAM" id="SSF90123">
    <property type="entry name" value="ABC transporter transmembrane region"/>
    <property type="match status" value="1"/>
</dbReference>
<comment type="caution">
    <text evidence="17">The sequence shown here is derived from an EMBL/GenBank/DDBJ whole genome shotgun (WGS) entry which is preliminary data.</text>
</comment>
<gene>
    <name evidence="16" type="ORF">DW270_12135</name>
    <name evidence="15" type="ORF">DWX36_08320</name>
    <name evidence="14" type="ORF">DWY88_03415</name>
    <name evidence="17" type="ORF">DWZ50_07610</name>
    <name evidence="13" type="ORF">G4958_04915</name>
    <name evidence="11" type="ORF">LIQ08_08340</name>
    <name evidence="10" type="ORF">LIQ10_13875</name>
    <name evidence="12" type="ORF">PNW85_13400</name>
</gene>
<organism evidence="17 19">
    <name type="scientific">Mediterraneibacter gnavus</name>
    <name type="common">Ruminococcus gnavus</name>
    <dbReference type="NCBI Taxonomy" id="33038"/>
    <lineage>
        <taxon>Bacteria</taxon>
        <taxon>Bacillati</taxon>
        <taxon>Bacillota</taxon>
        <taxon>Clostridia</taxon>
        <taxon>Lachnospirales</taxon>
        <taxon>Lachnospiraceae</taxon>
        <taxon>Mediterraneibacter</taxon>
    </lineage>
</organism>
<evidence type="ECO:0000313" key="13">
    <source>
        <dbReference type="EMBL" id="NSI18701.1"/>
    </source>
</evidence>
<evidence type="ECO:0000313" key="21">
    <source>
        <dbReference type="Proteomes" id="UP000286137"/>
    </source>
</evidence>
<dbReference type="InterPro" id="IPR027417">
    <property type="entry name" value="P-loop_NTPase"/>
</dbReference>
<feature type="transmembrane region" description="Helical" evidence="7">
    <location>
        <begin position="55"/>
        <end position="72"/>
    </location>
</feature>
<feature type="domain" description="ABC transmembrane type-1" evidence="9">
    <location>
        <begin position="24"/>
        <end position="298"/>
    </location>
</feature>
<dbReference type="EMBL" id="JAQMLA010000044">
    <property type="protein sequence ID" value="MDB8687650.1"/>
    <property type="molecule type" value="Genomic_DNA"/>
</dbReference>
<dbReference type="Gene3D" id="1.20.1560.10">
    <property type="entry name" value="ABC transporter type 1, transmembrane domain"/>
    <property type="match status" value="1"/>
</dbReference>
<dbReference type="PROSITE" id="PS50893">
    <property type="entry name" value="ABC_TRANSPORTER_2"/>
    <property type="match status" value="1"/>
</dbReference>
<dbReference type="Proteomes" id="UP000285697">
    <property type="component" value="Unassembled WGS sequence"/>
</dbReference>
<dbReference type="InterPro" id="IPR003593">
    <property type="entry name" value="AAA+_ATPase"/>
</dbReference>
<dbReference type="InterPro" id="IPR036640">
    <property type="entry name" value="ABC1_TM_sf"/>
</dbReference>
<dbReference type="PANTHER" id="PTHR43394">
    <property type="entry name" value="ATP-DEPENDENT PERMEASE MDL1, MITOCHONDRIAL"/>
    <property type="match status" value="1"/>
</dbReference>
<dbReference type="GeneID" id="79805299"/>
<dbReference type="RefSeq" id="WP_005428253.1">
    <property type="nucleotide sequence ID" value="NZ_AP031447.1"/>
</dbReference>
<evidence type="ECO:0000313" key="11">
    <source>
        <dbReference type="EMBL" id="MCB5619168.1"/>
    </source>
</evidence>
<evidence type="ECO:0000256" key="2">
    <source>
        <dbReference type="ARBA" id="ARBA00022692"/>
    </source>
</evidence>
<proteinExistence type="predicted"/>
<feature type="transmembrane region" description="Helical" evidence="7">
    <location>
        <begin position="21"/>
        <end position="43"/>
    </location>
</feature>
<dbReference type="PROSITE" id="PS50929">
    <property type="entry name" value="ABC_TM1F"/>
    <property type="match status" value="1"/>
</dbReference>
<dbReference type="AlphaFoldDB" id="A0A2N5NPH1"/>
<dbReference type="SUPFAM" id="SSF52540">
    <property type="entry name" value="P-loop containing nucleoside triphosphate hydrolases"/>
    <property type="match status" value="1"/>
</dbReference>
<dbReference type="PROSITE" id="PS00211">
    <property type="entry name" value="ABC_TRANSPORTER_1"/>
    <property type="match status" value="1"/>
</dbReference>
<dbReference type="Proteomes" id="UP001297422">
    <property type="component" value="Unassembled WGS sequence"/>
</dbReference>
<dbReference type="PANTHER" id="PTHR43394:SF1">
    <property type="entry name" value="ATP-BINDING CASSETTE SUB-FAMILY B MEMBER 10, MITOCHONDRIAL"/>
    <property type="match status" value="1"/>
</dbReference>
<dbReference type="Proteomes" id="UP001212160">
    <property type="component" value="Unassembled WGS sequence"/>
</dbReference>
<evidence type="ECO:0000313" key="19">
    <source>
        <dbReference type="Proteomes" id="UP000285610"/>
    </source>
</evidence>
<dbReference type="Proteomes" id="UP000283834">
    <property type="component" value="Unassembled WGS sequence"/>
</dbReference>
<dbReference type="Proteomes" id="UP001297370">
    <property type="component" value="Unassembled WGS sequence"/>
</dbReference>
<dbReference type="EMBL" id="JAAIRM010000006">
    <property type="protein sequence ID" value="NSI18701.1"/>
    <property type="molecule type" value="Genomic_DNA"/>
</dbReference>
<dbReference type="GO" id="GO:0005886">
    <property type="term" value="C:plasma membrane"/>
    <property type="evidence" value="ECO:0007669"/>
    <property type="project" value="UniProtKB-SubCell"/>
</dbReference>
<dbReference type="SMART" id="SM00382">
    <property type="entry name" value="AAA"/>
    <property type="match status" value="1"/>
</dbReference>
<dbReference type="GO" id="GO:0005524">
    <property type="term" value="F:ATP binding"/>
    <property type="evidence" value="ECO:0007669"/>
    <property type="project" value="UniProtKB-KW"/>
</dbReference>
<reference evidence="12" key="5">
    <citation type="submission" date="2023-01" db="EMBL/GenBank/DDBJ databases">
        <title>Human gut microbiome strain richness.</title>
        <authorList>
            <person name="Chen-Liaw A."/>
        </authorList>
    </citation>
    <scope>NUCLEOTIDE SEQUENCE</scope>
    <source>
        <strain evidence="12">RTP21484st1_H11_RTP21484_190118</strain>
    </source>
</reference>
<name>A0A2N5NPH1_MEDGN</name>
<evidence type="ECO:0000313" key="10">
    <source>
        <dbReference type="EMBL" id="MCB5494803.1"/>
    </source>
</evidence>
<reference evidence="18 19" key="1">
    <citation type="submission" date="2018-08" db="EMBL/GenBank/DDBJ databases">
        <title>A genome reference for cultivated species of the human gut microbiota.</title>
        <authorList>
            <person name="Zou Y."/>
            <person name="Xue W."/>
            <person name="Luo G."/>
        </authorList>
    </citation>
    <scope>NUCLEOTIDE SEQUENCE [LARGE SCALE GENOMIC DNA]</scope>
    <source>
        <strain evidence="15 18">AF19-16AC</strain>
        <strain evidence="14 21">AF27-4BH</strain>
        <strain evidence="17 19">AF33-12</strain>
        <strain evidence="16 20">AM22-7AC</strain>
    </source>
</reference>
<keyword evidence="3" id="KW-0547">Nucleotide-binding</keyword>
<feature type="domain" description="ABC transporter" evidence="8">
    <location>
        <begin position="343"/>
        <end position="559"/>
    </location>
</feature>
<dbReference type="CDD" id="cd03228">
    <property type="entry name" value="ABCC_MRP_Like"/>
    <property type="match status" value="1"/>
</dbReference>
<reference evidence="10" key="4">
    <citation type="submission" date="2021-10" db="EMBL/GenBank/DDBJ databases">
        <title>Collection of gut derived symbiotic bacterial strains cultured from healthy donors.</title>
        <authorList>
            <person name="Lin H."/>
            <person name="Littmann E."/>
            <person name="Claire K."/>
            <person name="Pamer E."/>
        </authorList>
    </citation>
    <scope>NUCLEOTIDE SEQUENCE</scope>
    <source>
        <strain evidence="11">MSK.23.18</strain>
        <strain evidence="10">MSK.23.4</strain>
    </source>
</reference>
<evidence type="ECO:0000313" key="16">
    <source>
        <dbReference type="EMBL" id="RHG17025.1"/>
    </source>
</evidence>
<evidence type="ECO:0000313" key="18">
    <source>
        <dbReference type="Proteomes" id="UP000283834"/>
    </source>
</evidence>
<evidence type="ECO:0000256" key="7">
    <source>
        <dbReference type="SAM" id="Phobius"/>
    </source>
</evidence>
<sequence length="559" mass="63737">MRENGKTWYRICKMLCEYKKYFPGIICCLLGSSFITFIHPLLIRQITDCGILQKNMKYILLFSVILIIISLTQQELNIIQTKLFSNVHNQFTHSLYKKTYWKINRMKIQYFAERGSAEIINTIGMDIDNVSSVVDQITQFSISSILQIIGGVVGLSLLDWKLAILIEAIIPLKFIIVSYCANKKREVFEQWIEDKRKFMSWFAECINGIHEMKLWNLFQVKKSQFEGLQKDLMDSYKKNAMLDEYSTVSVVVIDTVVNALLYILSGLFIIKGEFTIGGAFAFITYSAYVVNPISALINIKYYFAQIEPSAKRLFELWGQPEELEMKLCEMKPEKIYQDRDMVFEVKNLVFGYEPGHPILNGISLCVKKGERIAIVGENGSGKSTLLNLLAGFYRPQKGIIKLYGAPVELMDIQDMRNRIAVISQRPYLFQGTIEENVNIDGKASRDAVVEACRKSGALGFIEKLDHGFGQKIGQDGAKLSGGERQKIAVARALLKNADILLMDEATEGFDVESNEALRELLHSELKNKTIVFITHKYKELESVDKVYRLSKGILELVRS</sequence>
<dbReference type="Gene3D" id="3.40.50.300">
    <property type="entry name" value="P-loop containing nucleotide triphosphate hydrolases"/>
    <property type="match status" value="1"/>
</dbReference>